<reference evidence="7 8" key="1">
    <citation type="submission" date="2014-02" db="EMBL/GenBank/DDBJ databases">
        <authorList>
            <person name="Sibley D."/>
            <person name="Venepally P."/>
            <person name="Karamycheva S."/>
            <person name="Hadjithomas M."/>
            <person name="Khan A."/>
            <person name="Brunk B."/>
            <person name="Roos D."/>
            <person name="Caler E."/>
            <person name="Lorenzi H."/>
        </authorList>
    </citation>
    <scope>NUCLEOTIDE SEQUENCE [LARGE SCALE GENOMIC DNA]</scope>
    <source>
        <strain evidence="7 8">GAB2-2007-GAL-DOM2</strain>
    </source>
</reference>
<evidence type="ECO:0000256" key="1">
    <source>
        <dbReference type="ARBA" id="ARBA00004141"/>
    </source>
</evidence>
<dbReference type="PANTHER" id="PTHR28668">
    <property type="entry name" value="TRANSMEMBRANE PROTEIN 234"/>
    <property type="match status" value="1"/>
</dbReference>
<keyword evidence="4 6" id="KW-1133">Transmembrane helix</keyword>
<evidence type="ECO:0000256" key="3">
    <source>
        <dbReference type="ARBA" id="ARBA00022692"/>
    </source>
</evidence>
<dbReference type="Proteomes" id="UP000028837">
    <property type="component" value="Unassembled WGS sequence"/>
</dbReference>
<dbReference type="Gene3D" id="1.10.3730.20">
    <property type="match status" value="1"/>
</dbReference>
<organism evidence="7 8">
    <name type="scientific">Toxoplasma gondii GAB2-2007-GAL-DOM2</name>
    <dbReference type="NCBI Taxonomy" id="1130820"/>
    <lineage>
        <taxon>Eukaryota</taxon>
        <taxon>Sar</taxon>
        <taxon>Alveolata</taxon>
        <taxon>Apicomplexa</taxon>
        <taxon>Conoidasida</taxon>
        <taxon>Coccidia</taxon>
        <taxon>Eucoccidiorida</taxon>
        <taxon>Eimeriorina</taxon>
        <taxon>Sarcocystidae</taxon>
        <taxon>Toxoplasma</taxon>
    </lineage>
</organism>
<evidence type="ECO:0000256" key="6">
    <source>
        <dbReference type="SAM" id="Phobius"/>
    </source>
</evidence>
<name>A0A086K750_TOXGO</name>
<dbReference type="VEuPathDB" id="ToxoDB:TGDOM2_287200"/>
<comment type="subcellular location">
    <subcellularLocation>
        <location evidence="1">Membrane</location>
        <topology evidence="1">Multi-pass membrane protein</topology>
    </subcellularLocation>
</comment>
<comment type="caution">
    <text evidence="7">The sequence shown here is derived from an EMBL/GenBank/DDBJ whole genome shotgun (WGS) entry which is preliminary data.</text>
</comment>
<evidence type="ECO:0000256" key="4">
    <source>
        <dbReference type="ARBA" id="ARBA00022989"/>
    </source>
</evidence>
<keyword evidence="3 6" id="KW-0812">Transmembrane</keyword>
<dbReference type="PANTHER" id="PTHR28668:SF1">
    <property type="entry name" value="TRANSMEMBRANE PROTEIN 234"/>
    <property type="match status" value="1"/>
</dbReference>
<feature type="transmembrane region" description="Helical" evidence="6">
    <location>
        <begin position="192"/>
        <end position="210"/>
    </location>
</feature>
<evidence type="ECO:0000313" key="8">
    <source>
        <dbReference type="Proteomes" id="UP000028837"/>
    </source>
</evidence>
<evidence type="ECO:0000313" key="7">
    <source>
        <dbReference type="EMBL" id="KFG40218.1"/>
    </source>
</evidence>
<protein>
    <submittedName>
        <fullName evidence="7">Family UPF0546 protein</fullName>
    </submittedName>
</protein>
<dbReference type="GO" id="GO:0016020">
    <property type="term" value="C:membrane"/>
    <property type="evidence" value="ECO:0007669"/>
    <property type="project" value="UniProtKB-SubCell"/>
</dbReference>
<sequence>MSILRFRGNSSDTIARHKQPREWFFLGVFVAGLSLRRRCDMKKGVLQEKPSSFIRSRLLDKTFPEDNTRPRGSMILGLLAVGILWGVTIPLMRDGGLAADGDKAPEFDEKDKLSSSGKKLRGGIVGCFLSLLRLLVQWRVLVPYLLNQCGSLCYYYLLGEYDLSITAPLANTLAFFFTFLTEAIMKKALPSAQEIVGCALIVFGFAICVSD</sequence>
<comment type="similarity">
    <text evidence="2">Belongs to the TMEM234 family.</text>
</comment>
<proteinExistence type="inferred from homology"/>
<dbReference type="InterPro" id="IPR018908">
    <property type="entry name" value="TMEM234"/>
</dbReference>
<dbReference type="EMBL" id="AHZU02000786">
    <property type="protein sequence ID" value="KFG40218.1"/>
    <property type="molecule type" value="Genomic_DNA"/>
</dbReference>
<dbReference type="InterPro" id="IPR037185">
    <property type="entry name" value="EmrE-like"/>
</dbReference>
<dbReference type="AlphaFoldDB" id="A0A086K750"/>
<gene>
    <name evidence="7" type="ORF">TGDOM2_287200</name>
</gene>
<dbReference type="OrthoDB" id="43458at2759"/>
<accession>A0A086K750</accession>
<evidence type="ECO:0000256" key="5">
    <source>
        <dbReference type="ARBA" id="ARBA00023136"/>
    </source>
</evidence>
<dbReference type="Pfam" id="PF10639">
    <property type="entry name" value="TMEM234"/>
    <property type="match status" value="1"/>
</dbReference>
<feature type="transmembrane region" description="Helical" evidence="6">
    <location>
        <begin position="120"/>
        <end position="141"/>
    </location>
</feature>
<feature type="transmembrane region" description="Helical" evidence="6">
    <location>
        <begin position="161"/>
        <end position="180"/>
    </location>
</feature>
<feature type="transmembrane region" description="Helical" evidence="6">
    <location>
        <begin position="74"/>
        <end position="92"/>
    </location>
</feature>
<keyword evidence="5 6" id="KW-0472">Membrane</keyword>
<dbReference type="SUPFAM" id="SSF103481">
    <property type="entry name" value="Multidrug resistance efflux transporter EmrE"/>
    <property type="match status" value="1"/>
</dbReference>
<evidence type="ECO:0000256" key="2">
    <source>
        <dbReference type="ARBA" id="ARBA00005977"/>
    </source>
</evidence>